<proteinExistence type="predicted"/>
<dbReference type="RefSeq" id="WP_047764024.1">
    <property type="nucleotide sequence ID" value="NZ_LAQL01000006.1"/>
</dbReference>
<dbReference type="AlphaFoldDB" id="A0A0H2MF18"/>
<dbReference type="EMBL" id="LAQL01000006">
    <property type="protein sequence ID" value="KLN60811.1"/>
    <property type="molecule type" value="Genomic_DNA"/>
</dbReference>
<organism evidence="1 2">
    <name type="scientific">Kiloniella spongiae</name>
    <dbReference type="NCBI Taxonomy" id="1489064"/>
    <lineage>
        <taxon>Bacteria</taxon>
        <taxon>Pseudomonadati</taxon>
        <taxon>Pseudomonadota</taxon>
        <taxon>Alphaproteobacteria</taxon>
        <taxon>Rhodospirillales</taxon>
        <taxon>Kiloniellaceae</taxon>
        <taxon>Kiloniella</taxon>
    </lineage>
</organism>
<keyword evidence="2" id="KW-1185">Reference proteome</keyword>
<accession>A0A0H2MF18</accession>
<name>A0A0H2MF18_9PROT</name>
<gene>
    <name evidence="1" type="ORF">WH96_10085</name>
</gene>
<dbReference type="STRING" id="1489064.WH96_10085"/>
<comment type="caution">
    <text evidence="1">The sequence shown here is derived from an EMBL/GenBank/DDBJ whole genome shotgun (WGS) entry which is preliminary data.</text>
</comment>
<dbReference type="OrthoDB" id="7572829at2"/>
<protein>
    <submittedName>
        <fullName evidence="1">Uncharacterized protein</fullName>
    </submittedName>
</protein>
<evidence type="ECO:0000313" key="1">
    <source>
        <dbReference type="EMBL" id="KLN60811.1"/>
    </source>
</evidence>
<reference evidence="1 2" key="1">
    <citation type="submission" date="2015-03" db="EMBL/GenBank/DDBJ databases">
        <title>Genome Sequence of Kiloniella spongiae MEBiC09566, isolated from a marine sponge.</title>
        <authorList>
            <person name="Shao Z."/>
            <person name="Wang L."/>
            <person name="Li X."/>
        </authorList>
    </citation>
    <scope>NUCLEOTIDE SEQUENCE [LARGE SCALE GENOMIC DNA]</scope>
    <source>
        <strain evidence="1 2">MEBiC09566</strain>
    </source>
</reference>
<dbReference type="Proteomes" id="UP000035444">
    <property type="component" value="Unassembled WGS sequence"/>
</dbReference>
<sequence length="97" mass="11042">MTAAPKYILHCPLSDENLLEEFVEATLRENGSLIAVVGMGCERIEDIIDEIIVGDAQYEEHRFIATTSHPDESYEEVLEFVELYDFGQGEVIHEVRL</sequence>
<evidence type="ECO:0000313" key="2">
    <source>
        <dbReference type="Proteomes" id="UP000035444"/>
    </source>
</evidence>